<name>A0A8B0SVX0_KLEPN</name>
<evidence type="ECO:0000313" key="1">
    <source>
        <dbReference type="EMBL" id="QTX14940.1"/>
    </source>
</evidence>
<dbReference type="AlphaFoldDB" id="A0A8B0SVX0"/>
<reference evidence="1" key="1">
    <citation type="submission" date="2020-01" db="EMBL/GenBank/DDBJ databases">
        <authorList>
            <person name="Qin S."/>
        </authorList>
    </citation>
    <scope>NUCLEOTIDE SEQUENCE</scope>
    <source>
        <strain evidence="1">CVir17-16-YZ6g</strain>
        <plasmid evidence="1">p17-15-vir-like</plasmid>
    </source>
</reference>
<organism evidence="1">
    <name type="scientific">Klebsiella pneumoniae</name>
    <dbReference type="NCBI Taxonomy" id="573"/>
    <lineage>
        <taxon>Bacteria</taxon>
        <taxon>Pseudomonadati</taxon>
        <taxon>Pseudomonadota</taxon>
        <taxon>Gammaproteobacteria</taxon>
        <taxon>Enterobacterales</taxon>
        <taxon>Enterobacteriaceae</taxon>
        <taxon>Klebsiella/Raoultella group</taxon>
        <taxon>Klebsiella</taxon>
        <taxon>Klebsiella pneumoniae complex</taxon>
    </lineage>
</organism>
<protein>
    <submittedName>
        <fullName evidence="1">Uncharacterized protein</fullName>
    </submittedName>
</protein>
<proteinExistence type="predicted"/>
<accession>A0A8B0SVX0</accession>
<geneLocation type="plasmid" evidence="1">
    <name>p17-15-vir-like</name>
</geneLocation>
<keyword evidence="1" id="KW-0614">Plasmid</keyword>
<sequence>MDLKAAFSAKKVKNKFVFFAFYCRYVLNKTEPLLITH</sequence>
<dbReference type="EMBL" id="MN956836">
    <property type="protein sequence ID" value="QTX14940.1"/>
    <property type="molecule type" value="Genomic_DNA"/>
</dbReference>